<feature type="compositionally biased region" description="Low complexity" evidence="1">
    <location>
        <begin position="111"/>
        <end position="133"/>
    </location>
</feature>
<feature type="region of interest" description="Disordered" evidence="1">
    <location>
        <begin position="520"/>
        <end position="558"/>
    </location>
</feature>
<feature type="compositionally biased region" description="Polar residues" evidence="1">
    <location>
        <begin position="598"/>
        <end position="608"/>
    </location>
</feature>
<comment type="caution">
    <text evidence="2">The sequence shown here is derived from an EMBL/GenBank/DDBJ whole genome shotgun (WGS) entry which is preliminary data.</text>
</comment>
<organism evidence="2 3">
    <name type="scientific">Agaricus bisporus var. burnettii</name>
    <dbReference type="NCBI Taxonomy" id="192524"/>
    <lineage>
        <taxon>Eukaryota</taxon>
        <taxon>Fungi</taxon>
        <taxon>Dikarya</taxon>
        <taxon>Basidiomycota</taxon>
        <taxon>Agaricomycotina</taxon>
        <taxon>Agaricomycetes</taxon>
        <taxon>Agaricomycetidae</taxon>
        <taxon>Agaricales</taxon>
        <taxon>Agaricineae</taxon>
        <taxon>Agaricaceae</taxon>
        <taxon>Agaricus</taxon>
    </lineage>
</organism>
<feature type="compositionally biased region" description="Low complexity" evidence="1">
    <location>
        <begin position="420"/>
        <end position="432"/>
    </location>
</feature>
<evidence type="ECO:0000313" key="2">
    <source>
        <dbReference type="EMBL" id="KAF7761359.1"/>
    </source>
</evidence>
<dbReference type="AlphaFoldDB" id="A0A8H7C4E6"/>
<reference evidence="2 3" key="1">
    <citation type="journal article" name="Sci. Rep.">
        <title>Telomere-to-telomere assembled and centromere annotated genomes of the two main subspecies of the button mushroom Agaricus bisporus reveal especially polymorphic chromosome ends.</title>
        <authorList>
            <person name="Sonnenberg A.S.M."/>
            <person name="Sedaghat-Telgerd N."/>
            <person name="Lavrijssen B."/>
            <person name="Ohm R.A."/>
            <person name="Hendrickx P.M."/>
            <person name="Scholtmeijer K."/>
            <person name="Baars J.J.P."/>
            <person name="van Peer A."/>
        </authorList>
    </citation>
    <scope>NUCLEOTIDE SEQUENCE [LARGE SCALE GENOMIC DNA]</scope>
    <source>
        <strain evidence="2 3">H119_p4</strain>
    </source>
</reference>
<evidence type="ECO:0000256" key="1">
    <source>
        <dbReference type="SAM" id="MobiDB-lite"/>
    </source>
</evidence>
<gene>
    <name evidence="2" type="ORF">Agabi119p4_9351</name>
</gene>
<feature type="compositionally biased region" description="Basic residues" evidence="1">
    <location>
        <begin position="545"/>
        <end position="556"/>
    </location>
</feature>
<feature type="region of interest" description="Disordered" evidence="1">
    <location>
        <begin position="415"/>
        <end position="441"/>
    </location>
</feature>
<accession>A0A8H7C4E6</accession>
<sequence>MLTSDLLYFIAFFRDLLLRRRPRLNQTHKNGTRPVPDKTCGTSTRTLDTLLEEELYSMHFKAYTPTTRAQRRHALNSIPKELKTALEDISEEAFPHKSLDFPPPLLPTPSSPSKSPCESPPLMTSSLPSSPDSHNAALPLTPSSSVDELPLPSPALKLKRRGAVKPLVFNKLDRFSLPVESDSEDSDSEWYTREFSTLLSLNSPSQPMPLPAAHRDSIFVAPFDSPFSSLPGSSLGLRHGKFSDANASTPPVPPKFRSAKCTKTLSITAPRRPPPRMSIPDDACSAFSLSYYTDDILDAQPSPLGTCSPVSARMAVREDLDDAVEFPGEFDIQVDHPMMLPFSLPGSPIDPEVDIMKGLEDLCMQEASVLPLSPSMNLGVGFILEEADYGRGAGLNSEIVTPRIIFTSPPPSPTSHEFCSSLPPSSPAAMPSVSPPPRPRRCSTISDLSSISFPPSPCIPLHDLPAEESTHDADFDERKFGLKSKWSSSSISSLYEEHSFPSSKFPSASKLKMYFQGQHKRNTNTSPLPGIVSPKSPRPSSSLMKGKRKWMKGTKRGKGEDNVLENEVLVIGYNNLPSPITSFYSPFSPSASPRSSYEGTSISPVSSPRHSHDMRDMSLVPSLSHSSRHRGHIKSSSQDSTTSDSGSYSSCASATSSSSSSNGTGLRRKPLLSEMFLRNDA</sequence>
<evidence type="ECO:0000313" key="3">
    <source>
        <dbReference type="Proteomes" id="UP000629468"/>
    </source>
</evidence>
<name>A0A8H7C4E6_AGABI</name>
<proteinExistence type="predicted"/>
<dbReference type="EMBL" id="JABXXO010000013">
    <property type="protein sequence ID" value="KAF7761359.1"/>
    <property type="molecule type" value="Genomic_DNA"/>
</dbReference>
<protein>
    <submittedName>
        <fullName evidence="2">Uncharacterized protein</fullName>
    </submittedName>
</protein>
<feature type="compositionally biased region" description="Low complexity" evidence="1">
    <location>
        <begin position="635"/>
        <end position="661"/>
    </location>
</feature>
<feature type="region of interest" description="Disordered" evidence="1">
    <location>
        <begin position="97"/>
        <end position="148"/>
    </location>
</feature>
<feature type="compositionally biased region" description="Pro residues" evidence="1">
    <location>
        <begin position="101"/>
        <end position="110"/>
    </location>
</feature>
<feature type="region of interest" description="Disordered" evidence="1">
    <location>
        <begin position="594"/>
        <end position="681"/>
    </location>
</feature>
<dbReference type="Proteomes" id="UP000629468">
    <property type="component" value="Unassembled WGS sequence"/>
</dbReference>